<protein>
    <submittedName>
        <fullName evidence="2">Uncharacterized protein</fullName>
    </submittedName>
</protein>
<dbReference type="Proteomes" id="UP001595645">
    <property type="component" value="Unassembled WGS sequence"/>
</dbReference>
<accession>A0ABV7P473</accession>
<comment type="caution">
    <text evidence="2">The sequence shown here is derived from an EMBL/GenBank/DDBJ whole genome shotgun (WGS) entry which is preliminary data.</text>
</comment>
<dbReference type="EMBL" id="JBHRWK010000042">
    <property type="protein sequence ID" value="MFC3452860.1"/>
    <property type="molecule type" value="Genomic_DNA"/>
</dbReference>
<feature type="region of interest" description="Disordered" evidence="1">
    <location>
        <begin position="38"/>
        <end position="63"/>
    </location>
</feature>
<sequence length="63" mass="6950">MKGPISNGGSRAFRVLCPARAVVLSGDAGEVLYRQVREGTEKDNEQARAVRVKDAERRLRPPD</sequence>
<gene>
    <name evidence="2" type="ORF">ACFOSH_25785</name>
</gene>
<proteinExistence type="predicted"/>
<reference evidence="3" key="1">
    <citation type="journal article" date="2019" name="Int. J. Syst. Evol. Microbiol.">
        <title>The Global Catalogue of Microorganisms (GCM) 10K type strain sequencing project: providing services to taxonomists for standard genome sequencing and annotation.</title>
        <authorList>
            <consortium name="The Broad Institute Genomics Platform"/>
            <consortium name="The Broad Institute Genome Sequencing Center for Infectious Disease"/>
            <person name="Wu L."/>
            <person name="Ma J."/>
        </authorList>
    </citation>
    <scope>NUCLEOTIDE SEQUENCE [LARGE SCALE GENOMIC DNA]</scope>
    <source>
        <strain evidence="3">CGMCC 4.7676</strain>
    </source>
</reference>
<organism evidence="2 3">
    <name type="scientific">Amycolatopsis speibonae</name>
    <dbReference type="NCBI Taxonomy" id="1450224"/>
    <lineage>
        <taxon>Bacteria</taxon>
        <taxon>Bacillati</taxon>
        <taxon>Actinomycetota</taxon>
        <taxon>Actinomycetes</taxon>
        <taxon>Pseudonocardiales</taxon>
        <taxon>Pseudonocardiaceae</taxon>
        <taxon>Amycolatopsis</taxon>
    </lineage>
</organism>
<evidence type="ECO:0000313" key="3">
    <source>
        <dbReference type="Proteomes" id="UP001595645"/>
    </source>
</evidence>
<keyword evidence="3" id="KW-1185">Reference proteome</keyword>
<evidence type="ECO:0000256" key="1">
    <source>
        <dbReference type="SAM" id="MobiDB-lite"/>
    </source>
</evidence>
<name>A0ABV7P473_9PSEU</name>
<evidence type="ECO:0000313" key="2">
    <source>
        <dbReference type="EMBL" id="MFC3452860.1"/>
    </source>
</evidence>
<dbReference type="RefSeq" id="WP_378241635.1">
    <property type="nucleotide sequence ID" value="NZ_JBHRWK010000042.1"/>
</dbReference>